<protein>
    <submittedName>
        <fullName evidence="2">SMI1/KNR4 family protein</fullName>
    </submittedName>
</protein>
<accession>A0ABW3PWT9</accession>
<sequence>MSTNNTLNQGLKGLITRTKNNNYSQSIYNIDGIEETYTFKFNSPVSTDILASKLLVNLEFKLPLDYEDFLSTTDGCRLFEQPQYGSEDGIYGLNEVLTQKEIIDSTYEKPELLNVAYILQDYIFINLKEVSEGKPTYMYVNDCYSPIEYMRSLNCDFQTWLDRFIVCQGNKYWDWL</sequence>
<dbReference type="Gene3D" id="3.40.1580.10">
    <property type="entry name" value="SMI1/KNR4-like"/>
    <property type="match status" value="1"/>
</dbReference>
<comment type="caution">
    <text evidence="2">The sequence shown here is derived from an EMBL/GenBank/DDBJ whole genome shotgun (WGS) entry which is preliminary data.</text>
</comment>
<dbReference type="EMBL" id="JBHTKX010000003">
    <property type="protein sequence ID" value="MFD1130387.1"/>
    <property type="molecule type" value="Genomic_DNA"/>
</dbReference>
<dbReference type="Proteomes" id="UP001597169">
    <property type="component" value="Unassembled WGS sequence"/>
</dbReference>
<dbReference type="SUPFAM" id="SSF160631">
    <property type="entry name" value="SMI1/KNR4-like"/>
    <property type="match status" value="1"/>
</dbReference>
<evidence type="ECO:0000313" key="2">
    <source>
        <dbReference type="EMBL" id="MFD1130387.1"/>
    </source>
</evidence>
<organism evidence="2 3">
    <name type="scientific">Paenibacillus provencensis</name>
    <dbReference type="NCBI Taxonomy" id="441151"/>
    <lineage>
        <taxon>Bacteria</taxon>
        <taxon>Bacillati</taxon>
        <taxon>Bacillota</taxon>
        <taxon>Bacilli</taxon>
        <taxon>Bacillales</taxon>
        <taxon>Paenibacillaceae</taxon>
        <taxon>Paenibacillus</taxon>
    </lineage>
</organism>
<reference evidence="3" key="1">
    <citation type="journal article" date="2019" name="Int. J. Syst. Evol. Microbiol.">
        <title>The Global Catalogue of Microorganisms (GCM) 10K type strain sequencing project: providing services to taxonomists for standard genome sequencing and annotation.</title>
        <authorList>
            <consortium name="The Broad Institute Genomics Platform"/>
            <consortium name="The Broad Institute Genome Sequencing Center for Infectious Disease"/>
            <person name="Wu L."/>
            <person name="Ma J."/>
        </authorList>
    </citation>
    <scope>NUCLEOTIDE SEQUENCE [LARGE SCALE GENOMIC DNA]</scope>
    <source>
        <strain evidence="3">CCUG 53519</strain>
    </source>
</reference>
<dbReference type="InterPro" id="IPR037883">
    <property type="entry name" value="Knr4/Smi1-like_sf"/>
</dbReference>
<gene>
    <name evidence="2" type="ORF">ACFQ3J_19755</name>
</gene>
<dbReference type="RefSeq" id="WP_091159540.1">
    <property type="nucleotide sequence ID" value="NZ_JBHTKX010000003.1"/>
</dbReference>
<keyword evidence="3" id="KW-1185">Reference proteome</keyword>
<feature type="domain" description="Knr4/Smi1-like" evidence="1">
    <location>
        <begin position="58"/>
        <end position="162"/>
    </location>
</feature>
<dbReference type="Pfam" id="PF09346">
    <property type="entry name" value="SMI1_KNR4"/>
    <property type="match status" value="1"/>
</dbReference>
<dbReference type="InterPro" id="IPR018958">
    <property type="entry name" value="Knr4/Smi1-like_dom"/>
</dbReference>
<proteinExistence type="predicted"/>
<name>A0ABW3PWT9_9BACL</name>
<evidence type="ECO:0000313" key="3">
    <source>
        <dbReference type="Proteomes" id="UP001597169"/>
    </source>
</evidence>
<evidence type="ECO:0000259" key="1">
    <source>
        <dbReference type="Pfam" id="PF09346"/>
    </source>
</evidence>